<dbReference type="InterPro" id="IPR029058">
    <property type="entry name" value="AB_hydrolase_fold"/>
</dbReference>
<dbReference type="PANTHER" id="PTHR48182:SF2">
    <property type="entry name" value="PROTEIN SERAC1"/>
    <property type="match status" value="1"/>
</dbReference>
<dbReference type="InterPro" id="IPR052374">
    <property type="entry name" value="SERAC1"/>
</dbReference>
<evidence type="ECO:0000256" key="7">
    <source>
        <dbReference type="SAM" id="MobiDB-lite"/>
    </source>
</evidence>
<proteinExistence type="predicted"/>
<evidence type="ECO:0000256" key="4">
    <source>
        <dbReference type="ARBA" id="ARBA00022824"/>
    </source>
</evidence>
<keyword evidence="9" id="KW-1185">Reference proteome</keyword>
<evidence type="ECO:0008006" key="10">
    <source>
        <dbReference type="Google" id="ProtNLM"/>
    </source>
</evidence>
<dbReference type="GO" id="GO:0005783">
    <property type="term" value="C:endoplasmic reticulum"/>
    <property type="evidence" value="ECO:0007669"/>
    <property type="project" value="UniProtKB-SubCell"/>
</dbReference>
<comment type="caution">
    <text evidence="8">The sequence shown here is derived from an EMBL/GenBank/DDBJ whole genome shotgun (WGS) entry which is preliminary data.</text>
</comment>
<feature type="compositionally biased region" description="Basic residues" evidence="7">
    <location>
        <begin position="1"/>
        <end position="10"/>
    </location>
</feature>
<dbReference type="SUPFAM" id="SSF53474">
    <property type="entry name" value="alpha/beta-Hydrolases"/>
    <property type="match status" value="1"/>
</dbReference>
<reference evidence="8 9" key="1">
    <citation type="submission" date="2019-06" db="EMBL/GenBank/DDBJ databases">
        <title>Draft genome sequence of the filamentous fungus Phialemoniopsis curvata isolated from diesel fuel.</title>
        <authorList>
            <person name="Varaljay V.A."/>
            <person name="Lyon W.J."/>
            <person name="Crouch A.L."/>
            <person name="Drake C.E."/>
            <person name="Hollomon J.M."/>
            <person name="Nadeau L.J."/>
            <person name="Nunn H.S."/>
            <person name="Stevenson B.S."/>
            <person name="Bojanowski C.L."/>
            <person name="Crookes-Goodson W.J."/>
        </authorList>
    </citation>
    <scope>NUCLEOTIDE SEQUENCE [LARGE SCALE GENOMIC DNA]</scope>
    <source>
        <strain evidence="8 9">D216</strain>
    </source>
</reference>
<dbReference type="GO" id="GO:0005739">
    <property type="term" value="C:mitochondrion"/>
    <property type="evidence" value="ECO:0007669"/>
    <property type="project" value="UniProtKB-SubCell"/>
</dbReference>
<keyword evidence="6" id="KW-0472">Membrane</keyword>
<name>A0A507AQR3_9PEZI</name>
<accession>A0A507AQR3</accession>
<protein>
    <recommendedName>
        <fullName evidence="10">DUF676 domain-containing protein</fullName>
    </recommendedName>
</protein>
<comment type="subcellular location">
    <subcellularLocation>
        <location evidence="2">Endoplasmic reticulum</location>
    </subcellularLocation>
    <subcellularLocation>
        <location evidence="3">Membrane</location>
    </subcellularLocation>
    <subcellularLocation>
        <location evidence="1">Mitochondrion</location>
    </subcellularLocation>
</comment>
<keyword evidence="4" id="KW-0256">Endoplasmic reticulum</keyword>
<keyword evidence="5" id="KW-0496">Mitochondrion</keyword>
<dbReference type="GO" id="GO:0016020">
    <property type="term" value="C:membrane"/>
    <property type="evidence" value="ECO:0007669"/>
    <property type="project" value="UniProtKB-SubCell"/>
</dbReference>
<dbReference type="GeneID" id="41976543"/>
<evidence type="ECO:0000256" key="6">
    <source>
        <dbReference type="ARBA" id="ARBA00023136"/>
    </source>
</evidence>
<dbReference type="Gene3D" id="3.40.50.1820">
    <property type="entry name" value="alpha/beta hydrolase"/>
    <property type="match status" value="1"/>
</dbReference>
<evidence type="ECO:0000256" key="5">
    <source>
        <dbReference type="ARBA" id="ARBA00023128"/>
    </source>
</evidence>
<feature type="region of interest" description="Disordered" evidence="7">
    <location>
        <begin position="1"/>
        <end position="51"/>
    </location>
</feature>
<evidence type="ECO:0000256" key="1">
    <source>
        <dbReference type="ARBA" id="ARBA00004173"/>
    </source>
</evidence>
<evidence type="ECO:0000256" key="2">
    <source>
        <dbReference type="ARBA" id="ARBA00004240"/>
    </source>
</evidence>
<sequence>MKNIFRKWRKSSPDAPDTASEEDERPRREGSALGRSQQPSQPRARHTKQTFRVQGIPTHWKLVPTMLKRALQGHFGIRDILAVHVNSIAAESHHRSCTATITFDNVPSQLEALKNGSAWVAPPGAIPSYSRRPTLTIDKDFWGITTLAAPTDSLVDIIAISGLGGHAFGSFKERGGEHMWLRDALPRDLNGRRSMGVASVMVYGYDSSLPLSNSFQGLDDLARSFYNSLQNNQGDGSATRPIIFVAHSLGGLIVKELLILLSKSGPGFGQNLFRAIDSIVFFGVPNHGMDITSLMPIVQDGPNRALVESLANDSQALREQDEVFSDIVGDDVEIVCFYETLQSPTAIQVRSIQPAQPL</sequence>
<gene>
    <name evidence="8" type="ORF">E0L32_009096</name>
</gene>
<dbReference type="OrthoDB" id="1658288at2759"/>
<dbReference type="PANTHER" id="PTHR48182">
    <property type="entry name" value="PROTEIN SERAC1"/>
    <property type="match status" value="1"/>
</dbReference>
<evidence type="ECO:0000313" key="8">
    <source>
        <dbReference type="EMBL" id="TPX09757.1"/>
    </source>
</evidence>
<evidence type="ECO:0000313" key="9">
    <source>
        <dbReference type="Proteomes" id="UP000319257"/>
    </source>
</evidence>
<dbReference type="RefSeq" id="XP_030991468.1">
    <property type="nucleotide sequence ID" value="XM_031144024.1"/>
</dbReference>
<organism evidence="8 9">
    <name type="scientific">Thyridium curvatum</name>
    <dbReference type="NCBI Taxonomy" id="1093900"/>
    <lineage>
        <taxon>Eukaryota</taxon>
        <taxon>Fungi</taxon>
        <taxon>Dikarya</taxon>
        <taxon>Ascomycota</taxon>
        <taxon>Pezizomycotina</taxon>
        <taxon>Sordariomycetes</taxon>
        <taxon>Sordariomycetidae</taxon>
        <taxon>Thyridiales</taxon>
        <taxon>Thyridiaceae</taxon>
        <taxon>Thyridium</taxon>
    </lineage>
</organism>
<dbReference type="AlphaFoldDB" id="A0A507AQR3"/>
<dbReference type="InParanoid" id="A0A507AQR3"/>
<evidence type="ECO:0000256" key="3">
    <source>
        <dbReference type="ARBA" id="ARBA00004370"/>
    </source>
</evidence>
<dbReference type="EMBL" id="SKBQ01000063">
    <property type="protein sequence ID" value="TPX09757.1"/>
    <property type="molecule type" value="Genomic_DNA"/>
</dbReference>
<dbReference type="Proteomes" id="UP000319257">
    <property type="component" value="Unassembled WGS sequence"/>
</dbReference>